<keyword evidence="5" id="KW-0029">Amino-acid transport</keyword>
<dbReference type="PROSITE" id="PS00211">
    <property type="entry name" value="ABC_TRANSPORTER_1"/>
    <property type="match status" value="1"/>
</dbReference>
<dbReference type="Proteomes" id="UP001176021">
    <property type="component" value="Unassembled WGS sequence"/>
</dbReference>
<evidence type="ECO:0000256" key="5">
    <source>
        <dbReference type="ARBA" id="ARBA00022970"/>
    </source>
</evidence>
<evidence type="ECO:0000259" key="6">
    <source>
        <dbReference type="PROSITE" id="PS50893"/>
    </source>
</evidence>
<evidence type="ECO:0000313" key="7">
    <source>
        <dbReference type="EMBL" id="MDO0822335.1"/>
    </source>
</evidence>
<keyword evidence="2" id="KW-0813">Transport</keyword>
<keyword evidence="3" id="KW-0547">Nucleotide-binding</keyword>
<dbReference type="SMART" id="SM00382">
    <property type="entry name" value="AAA"/>
    <property type="match status" value="1"/>
</dbReference>
<dbReference type="PANTHER" id="PTHR43820:SF2">
    <property type="entry name" value="ABC TRANSPORTER ATP-BINDING PROTEIN"/>
    <property type="match status" value="1"/>
</dbReference>
<dbReference type="Pfam" id="PF00005">
    <property type="entry name" value="ABC_tran"/>
    <property type="match status" value="1"/>
</dbReference>
<evidence type="ECO:0000256" key="2">
    <source>
        <dbReference type="ARBA" id="ARBA00022448"/>
    </source>
</evidence>
<comment type="caution">
    <text evidence="7">The sequence shown here is derived from an EMBL/GenBank/DDBJ whole genome shotgun (WGS) entry which is preliminary data.</text>
</comment>
<dbReference type="InterPro" id="IPR017871">
    <property type="entry name" value="ABC_transporter-like_CS"/>
</dbReference>
<dbReference type="PROSITE" id="PS50893">
    <property type="entry name" value="ABC_TRANSPORTER_2"/>
    <property type="match status" value="1"/>
</dbReference>
<name>A0ABT8QM42_9FIRM</name>
<dbReference type="InterPro" id="IPR003439">
    <property type="entry name" value="ABC_transporter-like_ATP-bd"/>
</dbReference>
<protein>
    <submittedName>
        <fullName evidence="7">ABC transporter ATP-binding protein</fullName>
    </submittedName>
</protein>
<dbReference type="CDD" id="cd03224">
    <property type="entry name" value="ABC_TM1139_LivF_branched"/>
    <property type="match status" value="1"/>
</dbReference>
<evidence type="ECO:0000256" key="4">
    <source>
        <dbReference type="ARBA" id="ARBA00022840"/>
    </source>
</evidence>
<evidence type="ECO:0000256" key="3">
    <source>
        <dbReference type="ARBA" id="ARBA00022741"/>
    </source>
</evidence>
<dbReference type="GO" id="GO:0005524">
    <property type="term" value="F:ATP binding"/>
    <property type="evidence" value="ECO:0007669"/>
    <property type="project" value="UniProtKB-KW"/>
</dbReference>
<dbReference type="PANTHER" id="PTHR43820">
    <property type="entry name" value="HIGH-AFFINITY BRANCHED-CHAIN AMINO ACID TRANSPORT ATP-BINDING PROTEIN LIVF"/>
    <property type="match status" value="1"/>
</dbReference>
<reference evidence="7" key="1">
    <citation type="submission" date="2022-05" db="EMBL/GenBank/DDBJ databases">
        <title>Expanded diversity of anoxic marine methylotrophy in a Black Sea sulfate reducing microorganism.</title>
        <authorList>
            <person name="Fischer P.Q."/>
            <person name="Stams A.J.M."/>
            <person name="Villanueva L."/>
            <person name="Sousa D.Z."/>
        </authorList>
    </citation>
    <scope>NUCLEOTIDE SEQUENCE</scope>
    <source>
        <strain evidence="7">P130</strain>
    </source>
</reference>
<dbReference type="EMBL" id="JAMJEV010000004">
    <property type="protein sequence ID" value="MDO0822335.1"/>
    <property type="molecule type" value="Genomic_DNA"/>
</dbReference>
<feature type="domain" description="ABC transporter" evidence="6">
    <location>
        <begin position="3"/>
        <end position="231"/>
    </location>
</feature>
<keyword evidence="4 7" id="KW-0067">ATP-binding</keyword>
<evidence type="ECO:0000256" key="1">
    <source>
        <dbReference type="ARBA" id="ARBA00005417"/>
    </source>
</evidence>
<proteinExistence type="inferred from homology"/>
<organism evidence="7 8">
    <name type="scientific">Desulfosporosinus nitroreducens</name>
    <dbReference type="NCBI Taxonomy" id="2018668"/>
    <lineage>
        <taxon>Bacteria</taxon>
        <taxon>Bacillati</taxon>
        <taxon>Bacillota</taxon>
        <taxon>Clostridia</taxon>
        <taxon>Eubacteriales</taxon>
        <taxon>Desulfitobacteriaceae</taxon>
        <taxon>Desulfosporosinus</taxon>
    </lineage>
</organism>
<dbReference type="InterPro" id="IPR052156">
    <property type="entry name" value="BCAA_Transport_ATP-bd_LivF"/>
</dbReference>
<dbReference type="InterPro" id="IPR003593">
    <property type="entry name" value="AAA+_ATPase"/>
</dbReference>
<comment type="similarity">
    <text evidence="1">Belongs to the ABC transporter superfamily.</text>
</comment>
<dbReference type="SUPFAM" id="SSF52540">
    <property type="entry name" value="P-loop containing nucleoside triphosphate hydrolases"/>
    <property type="match status" value="1"/>
</dbReference>
<evidence type="ECO:0000313" key="8">
    <source>
        <dbReference type="Proteomes" id="UP001176021"/>
    </source>
</evidence>
<dbReference type="Gene3D" id="3.40.50.300">
    <property type="entry name" value="P-loop containing nucleotide triphosphate hydrolases"/>
    <property type="match status" value="1"/>
</dbReference>
<gene>
    <name evidence="7" type="ORF">M8H41_05635</name>
</gene>
<sequence>MMLDVRDIHTYYGLSHVLFGLSLKVNQGEVVSLLGRNGVGKTTTLKSIIGITQPKSGQIYFKGQDIAKTPTKRMVKLGISFVPDDRRIFADLSVRENLEIADGIKTGVWNLAKVHELFPVLKRTENRRGGNLSGGEQQMLSIARALLGNPELLILDEPTEGLAPLIVKELEEQIIQLRSTGISILLAEQNLKSALKLADRCYVLERGQVRFEGTVDELAENEEVRSKYLLV</sequence>
<accession>A0ABT8QM42</accession>
<keyword evidence="8" id="KW-1185">Reference proteome</keyword>
<dbReference type="InterPro" id="IPR027417">
    <property type="entry name" value="P-loop_NTPase"/>
</dbReference>
<dbReference type="RefSeq" id="WP_252467678.1">
    <property type="nucleotide sequence ID" value="NZ_JAMHFY010000003.1"/>
</dbReference>